<dbReference type="Proteomes" id="UP000233837">
    <property type="component" value="Unassembled WGS sequence"/>
</dbReference>
<reference evidence="1 2" key="2">
    <citation type="journal article" date="2017" name="Nature">
        <title>The Apostasia genome and the evolution of orchids.</title>
        <authorList>
            <person name="Zhang G.Q."/>
            <person name="Liu K.W."/>
            <person name="Li Z."/>
            <person name="Lohaus R."/>
            <person name="Hsiao Y.Y."/>
            <person name="Niu S.C."/>
            <person name="Wang J.Y."/>
            <person name="Lin Y.C."/>
            <person name="Xu Q."/>
            <person name="Chen L.J."/>
            <person name="Yoshida K."/>
            <person name="Fujiwara S."/>
            <person name="Wang Z.W."/>
            <person name="Zhang Y.Q."/>
            <person name="Mitsuda N."/>
            <person name="Wang M."/>
            <person name="Liu G.H."/>
            <person name="Pecoraro L."/>
            <person name="Huang H.X."/>
            <person name="Xiao X.J."/>
            <person name="Lin M."/>
            <person name="Wu X.Y."/>
            <person name="Wu W.L."/>
            <person name="Chen Y.Y."/>
            <person name="Chang S.B."/>
            <person name="Sakamoto S."/>
            <person name="Ohme-Takagi M."/>
            <person name="Yagi M."/>
            <person name="Zeng S.J."/>
            <person name="Shen C.Y."/>
            <person name="Yeh C.M."/>
            <person name="Luo Y.B."/>
            <person name="Tsai W.C."/>
            <person name="Van de Peer Y."/>
            <person name="Liu Z.J."/>
        </authorList>
    </citation>
    <scope>NUCLEOTIDE SEQUENCE [LARGE SCALE GENOMIC DNA]</scope>
    <source>
        <tissue evidence="1">The whole plant</tissue>
    </source>
</reference>
<dbReference type="AlphaFoldDB" id="A0A2I0W0Z8"/>
<gene>
    <name evidence="1" type="ORF">MA16_Dca002605</name>
</gene>
<sequence>MHFVNLVVWLGLSGRKVIALKHKRCIATGISRDFKARSNCTGYQTSEAK</sequence>
<keyword evidence="2" id="KW-1185">Reference proteome</keyword>
<reference evidence="1 2" key="1">
    <citation type="journal article" date="2016" name="Sci. Rep.">
        <title>The Dendrobium catenatum Lindl. genome sequence provides insights into polysaccharide synthase, floral development and adaptive evolution.</title>
        <authorList>
            <person name="Zhang G.Q."/>
            <person name="Xu Q."/>
            <person name="Bian C."/>
            <person name="Tsai W.C."/>
            <person name="Yeh C.M."/>
            <person name="Liu K.W."/>
            <person name="Yoshida K."/>
            <person name="Zhang L.S."/>
            <person name="Chang S.B."/>
            <person name="Chen F."/>
            <person name="Shi Y."/>
            <person name="Su Y.Y."/>
            <person name="Zhang Y.Q."/>
            <person name="Chen L.J."/>
            <person name="Yin Y."/>
            <person name="Lin M."/>
            <person name="Huang H."/>
            <person name="Deng H."/>
            <person name="Wang Z.W."/>
            <person name="Zhu S.L."/>
            <person name="Zhao X."/>
            <person name="Deng C."/>
            <person name="Niu S.C."/>
            <person name="Huang J."/>
            <person name="Wang M."/>
            <person name="Liu G.H."/>
            <person name="Yang H.J."/>
            <person name="Xiao X.J."/>
            <person name="Hsiao Y.Y."/>
            <person name="Wu W.L."/>
            <person name="Chen Y.Y."/>
            <person name="Mitsuda N."/>
            <person name="Ohme-Takagi M."/>
            <person name="Luo Y.B."/>
            <person name="Van de Peer Y."/>
            <person name="Liu Z.J."/>
        </authorList>
    </citation>
    <scope>NUCLEOTIDE SEQUENCE [LARGE SCALE GENOMIC DNA]</scope>
    <source>
        <tissue evidence="1">The whole plant</tissue>
    </source>
</reference>
<protein>
    <submittedName>
        <fullName evidence="1">Uncharacterized protein</fullName>
    </submittedName>
</protein>
<dbReference type="EMBL" id="KZ503041">
    <property type="protein sequence ID" value="PKU69335.1"/>
    <property type="molecule type" value="Genomic_DNA"/>
</dbReference>
<evidence type="ECO:0000313" key="1">
    <source>
        <dbReference type="EMBL" id="PKU69335.1"/>
    </source>
</evidence>
<accession>A0A2I0W0Z8</accession>
<proteinExistence type="predicted"/>
<name>A0A2I0W0Z8_9ASPA</name>
<evidence type="ECO:0000313" key="2">
    <source>
        <dbReference type="Proteomes" id="UP000233837"/>
    </source>
</evidence>
<organism evidence="1 2">
    <name type="scientific">Dendrobium catenatum</name>
    <dbReference type="NCBI Taxonomy" id="906689"/>
    <lineage>
        <taxon>Eukaryota</taxon>
        <taxon>Viridiplantae</taxon>
        <taxon>Streptophyta</taxon>
        <taxon>Embryophyta</taxon>
        <taxon>Tracheophyta</taxon>
        <taxon>Spermatophyta</taxon>
        <taxon>Magnoliopsida</taxon>
        <taxon>Liliopsida</taxon>
        <taxon>Asparagales</taxon>
        <taxon>Orchidaceae</taxon>
        <taxon>Epidendroideae</taxon>
        <taxon>Malaxideae</taxon>
        <taxon>Dendrobiinae</taxon>
        <taxon>Dendrobium</taxon>
    </lineage>
</organism>